<comment type="caution">
    <text evidence="1">The sequence shown here is derived from an EMBL/GenBank/DDBJ whole genome shotgun (WGS) entry which is preliminary data.</text>
</comment>
<evidence type="ECO:0000313" key="2">
    <source>
        <dbReference type="Proteomes" id="UP000478052"/>
    </source>
</evidence>
<accession>A0A6G0Y1F4</accession>
<evidence type="ECO:0000313" key="1">
    <source>
        <dbReference type="EMBL" id="KAF0747548.1"/>
    </source>
</evidence>
<gene>
    <name evidence="1" type="ORF">FWK35_00023666</name>
</gene>
<keyword evidence="2" id="KW-1185">Reference proteome</keyword>
<proteinExistence type="predicted"/>
<name>A0A6G0Y1F4_APHCR</name>
<dbReference type="AlphaFoldDB" id="A0A6G0Y1F4"/>
<sequence length="133" mass="15744">MILHHRTRIFSNRIWMQEYIPGKENIGADTLSRYPQSPEDQYIRNGSMIAINKLLLTESKVPATPTTTERRLYKIRKLIQQTYSADIKYFIIEKGLLFVKSMSDQHRIMIQQNMSIIIFVNTNKKFQKISIYC</sequence>
<reference evidence="1 2" key="1">
    <citation type="submission" date="2019-08" db="EMBL/GenBank/DDBJ databases">
        <title>Whole genome of Aphis craccivora.</title>
        <authorList>
            <person name="Voronova N.V."/>
            <person name="Shulinski R.S."/>
            <person name="Bandarenka Y.V."/>
            <person name="Zhorov D.G."/>
            <person name="Warner D."/>
        </authorList>
    </citation>
    <scope>NUCLEOTIDE SEQUENCE [LARGE SCALE GENOMIC DNA]</scope>
    <source>
        <strain evidence="1">180601</strain>
        <tissue evidence="1">Whole Body</tissue>
    </source>
</reference>
<dbReference type="Proteomes" id="UP000478052">
    <property type="component" value="Unassembled WGS sequence"/>
</dbReference>
<protein>
    <submittedName>
        <fullName evidence="1">Retrotransposable element Tf2 protein type 1</fullName>
    </submittedName>
</protein>
<organism evidence="1 2">
    <name type="scientific">Aphis craccivora</name>
    <name type="common">Cowpea aphid</name>
    <dbReference type="NCBI Taxonomy" id="307492"/>
    <lineage>
        <taxon>Eukaryota</taxon>
        <taxon>Metazoa</taxon>
        <taxon>Ecdysozoa</taxon>
        <taxon>Arthropoda</taxon>
        <taxon>Hexapoda</taxon>
        <taxon>Insecta</taxon>
        <taxon>Pterygota</taxon>
        <taxon>Neoptera</taxon>
        <taxon>Paraneoptera</taxon>
        <taxon>Hemiptera</taxon>
        <taxon>Sternorrhyncha</taxon>
        <taxon>Aphidomorpha</taxon>
        <taxon>Aphidoidea</taxon>
        <taxon>Aphididae</taxon>
        <taxon>Aphidini</taxon>
        <taxon>Aphis</taxon>
        <taxon>Aphis</taxon>
    </lineage>
</organism>
<dbReference type="EMBL" id="VUJU01006806">
    <property type="protein sequence ID" value="KAF0747548.1"/>
    <property type="molecule type" value="Genomic_DNA"/>
</dbReference>